<dbReference type="InterPro" id="IPR058031">
    <property type="entry name" value="AAA_lid_NorR"/>
</dbReference>
<dbReference type="Pfam" id="PF02954">
    <property type="entry name" value="HTH_8"/>
    <property type="match status" value="1"/>
</dbReference>
<dbReference type="InterPro" id="IPR027417">
    <property type="entry name" value="P-loop_NTPase"/>
</dbReference>
<dbReference type="InterPro" id="IPR025943">
    <property type="entry name" value="Sigma_54_int_dom_ATP-bd_2"/>
</dbReference>
<dbReference type="Pfam" id="PF25601">
    <property type="entry name" value="AAA_lid_14"/>
    <property type="match status" value="1"/>
</dbReference>
<dbReference type="SUPFAM" id="SSF52540">
    <property type="entry name" value="P-loop containing nucleoside triphosphate hydrolases"/>
    <property type="match status" value="1"/>
</dbReference>
<evidence type="ECO:0000313" key="8">
    <source>
        <dbReference type="EMBL" id="MBM0108319.1"/>
    </source>
</evidence>
<accession>A0ABS1X524</accession>
<evidence type="ECO:0000256" key="6">
    <source>
        <dbReference type="SAM" id="MobiDB-lite"/>
    </source>
</evidence>
<name>A0ABS1X524_9GAMM</name>
<evidence type="ECO:0000256" key="5">
    <source>
        <dbReference type="ARBA" id="ARBA00023163"/>
    </source>
</evidence>
<dbReference type="InterPro" id="IPR025662">
    <property type="entry name" value="Sigma_54_int_dom_ATP-bd_1"/>
</dbReference>
<dbReference type="PRINTS" id="PR01590">
    <property type="entry name" value="HTHFIS"/>
</dbReference>
<feature type="domain" description="Sigma-54 factor interaction" evidence="7">
    <location>
        <begin position="68"/>
        <end position="296"/>
    </location>
</feature>
<dbReference type="Proteomes" id="UP000661077">
    <property type="component" value="Unassembled WGS sequence"/>
</dbReference>
<dbReference type="PROSITE" id="PS00676">
    <property type="entry name" value="SIGMA54_INTERACT_2"/>
    <property type="match status" value="1"/>
</dbReference>
<dbReference type="PROSITE" id="PS00675">
    <property type="entry name" value="SIGMA54_INTERACT_1"/>
    <property type="match status" value="1"/>
</dbReference>
<keyword evidence="1" id="KW-0547">Nucleotide-binding</keyword>
<keyword evidence="4" id="KW-0238">DNA-binding</keyword>
<keyword evidence="3" id="KW-0805">Transcription regulation</keyword>
<comment type="caution">
    <text evidence="8">The sequence shown here is derived from an EMBL/GenBank/DDBJ whole genome shotgun (WGS) entry which is preliminary data.</text>
</comment>
<keyword evidence="2" id="KW-0067">ATP-binding</keyword>
<dbReference type="Gene3D" id="1.10.10.60">
    <property type="entry name" value="Homeodomain-like"/>
    <property type="match status" value="1"/>
</dbReference>
<gene>
    <name evidence="8" type="ORF">JM946_26610</name>
</gene>
<protein>
    <submittedName>
        <fullName evidence="8">Sigma-54-dependent Fis family transcriptional regulator</fullName>
    </submittedName>
</protein>
<dbReference type="Gene3D" id="1.10.8.60">
    <property type="match status" value="1"/>
</dbReference>
<dbReference type="Gene3D" id="3.40.50.300">
    <property type="entry name" value="P-loop containing nucleotide triphosphate hydrolases"/>
    <property type="match status" value="1"/>
</dbReference>
<evidence type="ECO:0000256" key="3">
    <source>
        <dbReference type="ARBA" id="ARBA00023015"/>
    </source>
</evidence>
<dbReference type="PROSITE" id="PS50045">
    <property type="entry name" value="SIGMA54_INTERACT_4"/>
    <property type="match status" value="1"/>
</dbReference>
<dbReference type="InterPro" id="IPR025944">
    <property type="entry name" value="Sigma_54_int_dom_CS"/>
</dbReference>
<dbReference type="InterPro" id="IPR003593">
    <property type="entry name" value="AAA+_ATPase"/>
</dbReference>
<reference evidence="8 9" key="1">
    <citation type="journal article" date="2021" name="Int. J. Syst. Evol. Microbiol.">
        <title>Steroidobacter gossypii sp. nov., isolated from soil of cotton cropping field.</title>
        <authorList>
            <person name="Huang R."/>
            <person name="Yang S."/>
            <person name="Zhen C."/>
            <person name="Liu W."/>
        </authorList>
    </citation>
    <scope>NUCLEOTIDE SEQUENCE [LARGE SCALE GENOMIC DNA]</scope>
    <source>
        <strain evidence="8 9">S1-65</strain>
    </source>
</reference>
<dbReference type="PANTHER" id="PTHR32071">
    <property type="entry name" value="TRANSCRIPTIONAL REGULATORY PROTEIN"/>
    <property type="match status" value="1"/>
</dbReference>
<dbReference type="InterPro" id="IPR011991">
    <property type="entry name" value="ArsR-like_HTH"/>
</dbReference>
<dbReference type="InterPro" id="IPR009057">
    <property type="entry name" value="Homeodomain-like_sf"/>
</dbReference>
<dbReference type="SUPFAM" id="SSF46689">
    <property type="entry name" value="Homeodomain-like"/>
    <property type="match status" value="1"/>
</dbReference>
<dbReference type="Pfam" id="PF00158">
    <property type="entry name" value="Sigma54_activat"/>
    <property type="match status" value="1"/>
</dbReference>
<dbReference type="PROSITE" id="PS00688">
    <property type="entry name" value="SIGMA54_INTERACT_3"/>
    <property type="match status" value="1"/>
</dbReference>
<dbReference type="EMBL" id="JAEVLS010000008">
    <property type="protein sequence ID" value="MBM0108319.1"/>
    <property type="molecule type" value="Genomic_DNA"/>
</dbReference>
<keyword evidence="9" id="KW-1185">Reference proteome</keyword>
<evidence type="ECO:0000256" key="2">
    <source>
        <dbReference type="ARBA" id="ARBA00022840"/>
    </source>
</evidence>
<dbReference type="PANTHER" id="PTHR32071:SF21">
    <property type="entry name" value="TRANSCRIPTIONAL REGULATORY PROTEIN FLGR"/>
    <property type="match status" value="1"/>
</dbReference>
<sequence length="409" mass="44566">MGSTGFTGKTPPLLRWNRTCSLCSGKQRFHVMSAVSHIEFDDQSVEAEANDAASMAEQRALLSSSDDMVAIADTSRRLADLARRVAASDCTVLISGESGTGKEVLARFIHRHSPRANRAFVAVNCAAIPENMLEAILFGYEKGSFTGAHASHAGKFEQAQGGTLLLDEVTEMPLGLQAKLLRVLQEREVERLGGRTSISLDVRVLATTNRNLRTEVAAGRFREDLYYRLNVFPLQTSPLRDRRDDVLPLAMRLLTARCRAGERIPALSADAAHMLLLYPWPGNVRELDNVMQRALILANGAVIQPEHIHLEIEGLEALPAALAAASQTVRDFVAAPQRPTTQEGVRKSSTAEGGLSDSLSSAERDLILDALRSDGGNRQAAARRLGISPRTLRYKLQRLREAGFVVPAA</sequence>
<proteinExistence type="predicted"/>
<dbReference type="CDD" id="cd00090">
    <property type="entry name" value="HTH_ARSR"/>
    <property type="match status" value="1"/>
</dbReference>
<organism evidence="8 9">
    <name type="scientific">Steroidobacter gossypii</name>
    <dbReference type="NCBI Taxonomy" id="2805490"/>
    <lineage>
        <taxon>Bacteria</taxon>
        <taxon>Pseudomonadati</taxon>
        <taxon>Pseudomonadota</taxon>
        <taxon>Gammaproteobacteria</taxon>
        <taxon>Steroidobacterales</taxon>
        <taxon>Steroidobacteraceae</taxon>
        <taxon>Steroidobacter</taxon>
    </lineage>
</organism>
<evidence type="ECO:0000256" key="4">
    <source>
        <dbReference type="ARBA" id="ARBA00023125"/>
    </source>
</evidence>
<feature type="compositionally biased region" description="Polar residues" evidence="6">
    <location>
        <begin position="338"/>
        <end position="358"/>
    </location>
</feature>
<dbReference type="InterPro" id="IPR002197">
    <property type="entry name" value="HTH_Fis"/>
</dbReference>
<evidence type="ECO:0000259" key="7">
    <source>
        <dbReference type="PROSITE" id="PS50045"/>
    </source>
</evidence>
<feature type="region of interest" description="Disordered" evidence="6">
    <location>
        <begin position="335"/>
        <end position="358"/>
    </location>
</feature>
<dbReference type="CDD" id="cd00009">
    <property type="entry name" value="AAA"/>
    <property type="match status" value="1"/>
</dbReference>
<dbReference type="InterPro" id="IPR002078">
    <property type="entry name" value="Sigma_54_int"/>
</dbReference>
<keyword evidence="5" id="KW-0804">Transcription</keyword>
<dbReference type="SMART" id="SM00382">
    <property type="entry name" value="AAA"/>
    <property type="match status" value="1"/>
</dbReference>
<evidence type="ECO:0000313" key="9">
    <source>
        <dbReference type="Proteomes" id="UP000661077"/>
    </source>
</evidence>
<evidence type="ECO:0000256" key="1">
    <source>
        <dbReference type="ARBA" id="ARBA00022741"/>
    </source>
</evidence>